<evidence type="ECO:0000313" key="2">
    <source>
        <dbReference type="EMBL" id="RZC13889.1"/>
    </source>
</evidence>
<keyword evidence="1" id="KW-1133">Transmembrane helix</keyword>
<evidence type="ECO:0000313" key="3">
    <source>
        <dbReference type="Proteomes" id="UP000289340"/>
    </source>
</evidence>
<keyword evidence="3" id="KW-1185">Reference proteome</keyword>
<accession>A0A445KSG0</accession>
<protein>
    <submittedName>
        <fullName evidence="2">Protein NRT1/ PTR FAMILY 2.11</fullName>
    </submittedName>
</protein>
<dbReference type="InterPro" id="IPR036259">
    <property type="entry name" value="MFS_trans_sf"/>
</dbReference>
<organism evidence="2 3">
    <name type="scientific">Glycine soja</name>
    <name type="common">Wild soybean</name>
    <dbReference type="NCBI Taxonomy" id="3848"/>
    <lineage>
        <taxon>Eukaryota</taxon>
        <taxon>Viridiplantae</taxon>
        <taxon>Streptophyta</taxon>
        <taxon>Embryophyta</taxon>
        <taxon>Tracheophyta</taxon>
        <taxon>Spermatophyta</taxon>
        <taxon>Magnoliopsida</taxon>
        <taxon>eudicotyledons</taxon>
        <taxon>Gunneridae</taxon>
        <taxon>Pentapetalae</taxon>
        <taxon>rosids</taxon>
        <taxon>fabids</taxon>
        <taxon>Fabales</taxon>
        <taxon>Fabaceae</taxon>
        <taxon>Papilionoideae</taxon>
        <taxon>50 kb inversion clade</taxon>
        <taxon>NPAAA clade</taxon>
        <taxon>indigoferoid/millettioid clade</taxon>
        <taxon>Phaseoleae</taxon>
        <taxon>Glycine</taxon>
        <taxon>Glycine subgen. Soja</taxon>
    </lineage>
</organism>
<evidence type="ECO:0000256" key="1">
    <source>
        <dbReference type="SAM" id="Phobius"/>
    </source>
</evidence>
<feature type="transmembrane region" description="Helical" evidence="1">
    <location>
        <begin position="309"/>
        <end position="329"/>
    </location>
</feature>
<dbReference type="PANTHER" id="PTHR11654">
    <property type="entry name" value="OLIGOPEPTIDE TRANSPORTER-RELATED"/>
    <property type="match status" value="1"/>
</dbReference>
<comment type="caution">
    <text evidence="2">The sequence shown here is derived from an EMBL/GenBank/DDBJ whole genome shotgun (WGS) entry which is preliminary data.</text>
</comment>
<name>A0A445KSG0_GLYSO</name>
<keyword evidence="1" id="KW-0812">Transmembrane</keyword>
<dbReference type="EMBL" id="QZWG01000005">
    <property type="protein sequence ID" value="RZC13889.1"/>
    <property type="molecule type" value="Genomic_DNA"/>
</dbReference>
<reference evidence="2 3" key="1">
    <citation type="submission" date="2018-09" db="EMBL/GenBank/DDBJ databases">
        <title>A high-quality reference genome of wild soybean provides a powerful tool to mine soybean genomes.</title>
        <authorList>
            <person name="Xie M."/>
            <person name="Chung C.Y.L."/>
            <person name="Li M.-W."/>
            <person name="Wong F.-L."/>
            <person name="Chan T.-F."/>
            <person name="Lam H.-M."/>
        </authorList>
    </citation>
    <scope>NUCLEOTIDE SEQUENCE [LARGE SCALE GENOMIC DNA]</scope>
    <source>
        <strain evidence="3">cv. W05</strain>
        <tissue evidence="2">Hypocotyl of etiolated seedlings</tissue>
    </source>
</reference>
<gene>
    <name evidence="2" type="ORF">D0Y65_013115</name>
</gene>
<dbReference type="Gene3D" id="1.20.1250.20">
    <property type="entry name" value="MFS general substrate transporter like domains"/>
    <property type="match status" value="3"/>
</dbReference>
<keyword evidence="1" id="KW-0472">Membrane</keyword>
<feature type="transmembrane region" description="Helical" evidence="1">
    <location>
        <begin position="247"/>
        <end position="269"/>
    </location>
</feature>
<sequence length="357" mass="40184">MALGAGGIRPCTLAFTADQINNHETPQNERTMKSFFNWYYVSVGVSVTISVDIYSVHSMKSNKSLLTGSAQVIVASWKNRYLHLPRQNSDIWYFHNGSNLVQPTNKVRVGCELRDFYGDCVIVCYNVFLCPSIYVKVKPYNSLLTGFAQVIVPAWKNRHLPLPPKNSDIWHFRNGSNLVQPTDKVSLLKNREKDLAYDGRPIDPWSLCTVRQVEELKAIIRVLPIWSTGIILAATERIFTVKQRMGIGLLISCFAIIVVNIVSVSIFTLSLGVGNLVGSLIIKVVKDGTRRGGGVGWLASNINKGHYDYYYGLLFILNLVNLLCFVVWSRAYGSTQDIKNWDEEVDKKLTSEKCILL</sequence>
<proteinExistence type="predicted"/>
<feature type="transmembrane region" description="Helical" evidence="1">
    <location>
        <begin position="38"/>
        <end position="56"/>
    </location>
</feature>
<dbReference type="AlphaFoldDB" id="A0A445KSG0"/>
<dbReference type="Proteomes" id="UP000289340">
    <property type="component" value="Chromosome 5"/>
</dbReference>